<dbReference type="EMBL" id="JASBNA010000005">
    <property type="protein sequence ID" value="KAK7691954.1"/>
    <property type="molecule type" value="Genomic_DNA"/>
</dbReference>
<dbReference type="PROSITE" id="PS00028">
    <property type="entry name" value="ZINC_FINGER_C2H2_1"/>
    <property type="match status" value="1"/>
</dbReference>
<protein>
    <recommendedName>
        <fullName evidence="2">C2H2-type domain-containing protein</fullName>
    </recommendedName>
</protein>
<evidence type="ECO:0000259" key="2">
    <source>
        <dbReference type="PROSITE" id="PS00028"/>
    </source>
</evidence>
<accession>A0AAW0GLC9</accession>
<dbReference type="InterPro" id="IPR013087">
    <property type="entry name" value="Znf_C2H2_type"/>
</dbReference>
<dbReference type="AlphaFoldDB" id="A0AAW0GLC9"/>
<feature type="compositionally biased region" description="Polar residues" evidence="1">
    <location>
        <begin position="102"/>
        <end position="130"/>
    </location>
</feature>
<keyword evidence="4" id="KW-1185">Reference proteome</keyword>
<sequence>MTENVIHCNWNWCRETFTNGTDFKNHFRIRHATSITFVKGKDWDEWLQSQTGQGSSFDSLLNAVPSQSLNTNHINTRLNGLSSIPSVQNTPTPSPEASSPPRNLNFSDYVAQSSPTPSIGSMSPSPQLSDMIANATNSRSRPAGSPTSQLELEAGSFMPRRWPSSSANSHVSANSAIDVETQLRLDSTAHSSPIDSPNISQSPLVEPLSPPNDLPQLSPPPSPPRLRRSSRARSKTPLPAPPVTNGRRSRANSISKPKLSTNLRTNSRRRTPVSRASSAERSRLAKPNRRAIVAAPPIECIHEDEESGDFIQHPLLGEVQVLGTQIGSFQLESSSLVASPDVDELADDTGSDHSYSVLLDKDYNYGSQFPLQTQAPYHSPSQSP</sequence>
<reference evidence="3 4" key="1">
    <citation type="submission" date="2022-09" db="EMBL/GenBank/DDBJ databases">
        <authorList>
            <person name="Palmer J.M."/>
        </authorList>
    </citation>
    <scope>NUCLEOTIDE SEQUENCE [LARGE SCALE GENOMIC DNA]</scope>
    <source>
        <strain evidence="3 4">DSM 7382</strain>
    </source>
</reference>
<proteinExistence type="predicted"/>
<comment type="caution">
    <text evidence="3">The sequence shown here is derived from an EMBL/GenBank/DDBJ whole genome shotgun (WGS) entry which is preliminary data.</text>
</comment>
<feature type="compositionally biased region" description="Polar residues" evidence="1">
    <location>
        <begin position="188"/>
        <end position="203"/>
    </location>
</feature>
<gene>
    <name evidence="3" type="ORF">QCA50_005359</name>
</gene>
<feature type="region of interest" description="Disordered" evidence="1">
    <location>
        <begin position="76"/>
        <end position="130"/>
    </location>
</feature>
<evidence type="ECO:0000313" key="4">
    <source>
        <dbReference type="Proteomes" id="UP001385951"/>
    </source>
</evidence>
<feature type="compositionally biased region" description="Polar residues" evidence="1">
    <location>
        <begin position="76"/>
        <end position="89"/>
    </location>
</feature>
<organism evidence="3 4">
    <name type="scientific">Cerrena zonata</name>
    <dbReference type="NCBI Taxonomy" id="2478898"/>
    <lineage>
        <taxon>Eukaryota</taxon>
        <taxon>Fungi</taxon>
        <taxon>Dikarya</taxon>
        <taxon>Basidiomycota</taxon>
        <taxon>Agaricomycotina</taxon>
        <taxon>Agaricomycetes</taxon>
        <taxon>Polyporales</taxon>
        <taxon>Cerrenaceae</taxon>
        <taxon>Cerrena</taxon>
    </lineage>
</organism>
<feature type="region of interest" description="Disordered" evidence="1">
    <location>
        <begin position="188"/>
        <end position="285"/>
    </location>
</feature>
<dbReference type="Proteomes" id="UP001385951">
    <property type="component" value="Unassembled WGS sequence"/>
</dbReference>
<feature type="compositionally biased region" description="Pro residues" evidence="1">
    <location>
        <begin position="208"/>
        <end position="224"/>
    </location>
</feature>
<name>A0AAW0GLC9_9APHY</name>
<evidence type="ECO:0000256" key="1">
    <source>
        <dbReference type="SAM" id="MobiDB-lite"/>
    </source>
</evidence>
<feature type="domain" description="C2H2-type" evidence="2">
    <location>
        <begin position="8"/>
        <end position="31"/>
    </location>
</feature>
<feature type="compositionally biased region" description="Basic residues" evidence="1">
    <location>
        <begin position="225"/>
        <end position="234"/>
    </location>
</feature>
<evidence type="ECO:0000313" key="3">
    <source>
        <dbReference type="EMBL" id="KAK7691954.1"/>
    </source>
</evidence>